<dbReference type="Proteomes" id="UP001058974">
    <property type="component" value="Chromosome 7"/>
</dbReference>
<dbReference type="GO" id="GO:0005992">
    <property type="term" value="P:trehalose biosynthetic process"/>
    <property type="evidence" value="ECO:0007669"/>
    <property type="project" value="InterPro"/>
</dbReference>
<dbReference type="PANTHER" id="PTHR10788">
    <property type="entry name" value="TREHALOSE-6-PHOSPHATE SYNTHASE"/>
    <property type="match status" value="1"/>
</dbReference>
<dbReference type="GO" id="GO:0004805">
    <property type="term" value="F:trehalose-phosphatase activity"/>
    <property type="evidence" value="ECO:0007669"/>
    <property type="project" value="TreeGrafter"/>
</dbReference>
<feature type="region of interest" description="Disordered" evidence="1">
    <location>
        <begin position="281"/>
        <end position="310"/>
    </location>
</feature>
<dbReference type="Gramene" id="Psat07G0251700-T1">
    <property type="protein sequence ID" value="KAI5385961.1"/>
    <property type="gene ID" value="KIW84_072517"/>
</dbReference>
<keyword evidence="3" id="KW-1185">Reference proteome</keyword>
<dbReference type="SUPFAM" id="SSF53756">
    <property type="entry name" value="UDP-Glycosyltransferase/glycogen phosphorylase"/>
    <property type="match status" value="1"/>
</dbReference>
<protein>
    <submittedName>
        <fullName evidence="2">Uncharacterized protein</fullName>
    </submittedName>
</protein>
<dbReference type="Gene3D" id="3.40.50.2000">
    <property type="entry name" value="Glycogen Phosphorylase B"/>
    <property type="match status" value="2"/>
</dbReference>
<gene>
    <name evidence="2" type="ORF">KIW84_072517</name>
</gene>
<dbReference type="Pfam" id="PF00982">
    <property type="entry name" value="Glyco_transf_20"/>
    <property type="match status" value="2"/>
</dbReference>
<evidence type="ECO:0000256" key="1">
    <source>
        <dbReference type="SAM" id="MobiDB-lite"/>
    </source>
</evidence>
<dbReference type="GO" id="GO:0003825">
    <property type="term" value="F:alpha,alpha-trehalose-phosphate synthase (UDP-forming) activity"/>
    <property type="evidence" value="ECO:0007669"/>
    <property type="project" value="TreeGrafter"/>
</dbReference>
<proteinExistence type="predicted"/>
<comment type="caution">
    <text evidence="2">The sequence shown here is derived from an EMBL/GenBank/DDBJ whole genome shotgun (WGS) entry which is preliminary data.</text>
</comment>
<reference evidence="2 3" key="1">
    <citation type="journal article" date="2022" name="Nat. Genet.">
        <title>Improved pea reference genome and pan-genome highlight genomic features and evolutionary characteristics.</title>
        <authorList>
            <person name="Yang T."/>
            <person name="Liu R."/>
            <person name="Luo Y."/>
            <person name="Hu S."/>
            <person name="Wang D."/>
            <person name="Wang C."/>
            <person name="Pandey M.K."/>
            <person name="Ge S."/>
            <person name="Xu Q."/>
            <person name="Li N."/>
            <person name="Li G."/>
            <person name="Huang Y."/>
            <person name="Saxena R.K."/>
            <person name="Ji Y."/>
            <person name="Li M."/>
            <person name="Yan X."/>
            <person name="He Y."/>
            <person name="Liu Y."/>
            <person name="Wang X."/>
            <person name="Xiang C."/>
            <person name="Varshney R.K."/>
            <person name="Ding H."/>
            <person name="Gao S."/>
            <person name="Zong X."/>
        </authorList>
    </citation>
    <scope>NUCLEOTIDE SEQUENCE [LARGE SCALE GENOMIC DNA]</scope>
    <source>
        <strain evidence="2 3">cv. Zhongwan 6</strain>
    </source>
</reference>
<sequence length="412" mass="46234">MRPYQAQTYKNNIFLHSPREFEVKGKSRISVTERKRAKEIKAGVNVPDEVGQKALTKALAEMQCIPVFLDEDIVNEYYNGYCNNILWPSFHYLELPQEDRLATTRTPEGVEDQGKLTRVVAFPIGIDSERFIRALTLPEVQNHLKELKERFAGRKVMLGVDRLDMIKGIPQKILAFEKFLEENAHWRDKVVLLQIVVPTRTYVSEYQKLTSHVHEIVGRINGRFGTLTSVPIHHLDQSVDFHALCALYAVTVALIASLRCSTISWCWCYLGKSLEKEKVHNSDGKVGVGPRNTKAPGTGNGHGKTHDSYAKSIKGHRKPSQSFIDDDNASNVLPGTTTSSDMDIDVSINKGKGKAVATMSDSNETNSQEASGSLAKTIFIFKLLTEILLMYSSSVHVLLQRDAKLSSRRVTY</sequence>
<accession>A0A9D4VLZ9</accession>
<evidence type="ECO:0000313" key="2">
    <source>
        <dbReference type="EMBL" id="KAI5385961.1"/>
    </source>
</evidence>
<organism evidence="2 3">
    <name type="scientific">Pisum sativum</name>
    <name type="common">Garden pea</name>
    <name type="synonym">Lathyrus oleraceus</name>
    <dbReference type="NCBI Taxonomy" id="3888"/>
    <lineage>
        <taxon>Eukaryota</taxon>
        <taxon>Viridiplantae</taxon>
        <taxon>Streptophyta</taxon>
        <taxon>Embryophyta</taxon>
        <taxon>Tracheophyta</taxon>
        <taxon>Spermatophyta</taxon>
        <taxon>Magnoliopsida</taxon>
        <taxon>eudicotyledons</taxon>
        <taxon>Gunneridae</taxon>
        <taxon>Pentapetalae</taxon>
        <taxon>rosids</taxon>
        <taxon>fabids</taxon>
        <taxon>Fabales</taxon>
        <taxon>Fabaceae</taxon>
        <taxon>Papilionoideae</taxon>
        <taxon>50 kb inversion clade</taxon>
        <taxon>NPAAA clade</taxon>
        <taxon>Hologalegina</taxon>
        <taxon>IRL clade</taxon>
        <taxon>Fabeae</taxon>
        <taxon>Lathyrus</taxon>
    </lineage>
</organism>
<dbReference type="PANTHER" id="PTHR10788:SF106">
    <property type="entry name" value="BCDNA.GH08860"/>
    <property type="match status" value="1"/>
</dbReference>
<evidence type="ECO:0000313" key="3">
    <source>
        <dbReference type="Proteomes" id="UP001058974"/>
    </source>
</evidence>
<dbReference type="EMBL" id="JAMSHJ010000007">
    <property type="protein sequence ID" value="KAI5385961.1"/>
    <property type="molecule type" value="Genomic_DNA"/>
</dbReference>
<name>A0A9D4VLZ9_PEA</name>
<dbReference type="AlphaFoldDB" id="A0A9D4VLZ9"/>
<dbReference type="GO" id="GO:0005829">
    <property type="term" value="C:cytosol"/>
    <property type="evidence" value="ECO:0007669"/>
    <property type="project" value="TreeGrafter"/>
</dbReference>
<dbReference type="InterPro" id="IPR001830">
    <property type="entry name" value="Glyco_trans_20"/>
</dbReference>